<organism evidence="13 14">
    <name type="scientific">Halobacteroides halobius (strain ATCC 35273 / DSM 5150 / MD-1)</name>
    <dbReference type="NCBI Taxonomy" id="748449"/>
    <lineage>
        <taxon>Bacteria</taxon>
        <taxon>Bacillati</taxon>
        <taxon>Bacillota</taxon>
        <taxon>Clostridia</taxon>
        <taxon>Halanaerobiales</taxon>
        <taxon>Halobacteroidaceae</taxon>
        <taxon>Halobacteroides</taxon>
    </lineage>
</organism>
<dbReference type="GO" id="GO:0006046">
    <property type="term" value="P:N-acetylglucosamine catabolic process"/>
    <property type="evidence" value="ECO:0007669"/>
    <property type="project" value="TreeGrafter"/>
</dbReference>
<dbReference type="InterPro" id="IPR032466">
    <property type="entry name" value="Metal_Hydrolase"/>
</dbReference>
<keyword evidence="14" id="KW-1185">Reference proteome</keyword>
<evidence type="ECO:0000256" key="5">
    <source>
        <dbReference type="ARBA" id="ARBA00022801"/>
    </source>
</evidence>
<evidence type="ECO:0000256" key="2">
    <source>
        <dbReference type="ARBA" id="ARBA00011899"/>
    </source>
</evidence>
<dbReference type="EMBL" id="CP003359">
    <property type="protein sequence ID" value="AGB40764.1"/>
    <property type="molecule type" value="Genomic_DNA"/>
</dbReference>
<name>L0K8T5_HALHC</name>
<evidence type="ECO:0000313" key="14">
    <source>
        <dbReference type="Proteomes" id="UP000010880"/>
    </source>
</evidence>
<feature type="binding site" evidence="11">
    <location>
        <position position="220"/>
    </location>
    <ligand>
        <name>Zn(2+)</name>
        <dbReference type="ChEBI" id="CHEBI:29105"/>
    </ligand>
</feature>
<dbReference type="HOGENOM" id="CLU_032482_2_1_9"/>
<comment type="cofactor">
    <cofactor evidence="11">
        <name>a divalent metal cation</name>
        <dbReference type="ChEBI" id="CHEBI:60240"/>
    </cofactor>
    <text evidence="11">Binds 1 divalent metal cation per subunit.</text>
</comment>
<dbReference type="NCBIfam" id="TIGR00221">
    <property type="entry name" value="nagA"/>
    <property type="match status" value="1"/>
</dbReference>
<gene>
    <name evidence="13" type="ordered locus">Halha_0793</name>
</gene>
<comment type="pathway">
    <text evidence="8">Amino-sugar metabolism; N-acetylneuraminate degradation; D-fructose 6-phosphate from N-acetylneuraminate: step 4/5.</text>
</comment>
<evidence type="ECO:0000259" key="12">
    <source>
        <dbReference type="Pfam" id="PF01979"/>
    </source>
</evidence>
<evidence type="ECO:0000256" key="7">
    <source>
        <dbReference type="ARBA" id="ARBA00047647"/>
    </source>
</evidence>
<dbReference type="AlphaFoldDB" id="L0K8T5"/>
<dbReference type="InterPro" id="IPR011059">
    <property type="entry name" value="Metal-dep_hydrolase_composite"/>
</dbReference>
<dbReference type="PANTHER" id="PTHR11113:SF14">
    <property type="entry name" value="N-ACETYLGLUCOSAMINE-6-PHOSPHATE DEACETYLASE"/>
    <property type="match status" value="1"/>
</dbReference>
<feature type="binding site" evidence="11">
    <location>
        <position position="199"/>
    </location>
    <ligand>
        <name>Zn(2+)</name>
        <dbReference type="ChEBI" id="CHEBI:29105"/>
    </ligand>
</feature>
<feature type="active site" description="Proton donor/acceptor" evidence="10">
    <location>
        <position position="278"/>
    </location>
</feature>
<dbReference type="Gene3D" id="3.20.20.140">
    <property type="entry name" value="Metal-dependent hydrolases"/>
    <property type="match status" value="1"/>
</dbReference>
<evidence type="ECO:0000256" key="8">
    <source>
        <dbReference type="ARBA" id="ARBA00060590"/>
    </source>
</evidence>
<dbReference type="GO" id="GO:0008448">
    <property type="term" value="F:N-acetylglucosamine-6-phosphate deacetylase activity"/>
    <property type="evidence" value="ECO:0007669"/>
    <property type="project" value="UniProtKB-EC"/>
</dbReference>
<reference evidence="14" key="1">
    <citation type="submission" date="2012-02" db="EMBL/GenBank/DDBJ databases">
        <title>The complete genome of Halobacteroides halobius DSM 5150.</title>
        <authorList>
            <person name="Lucas S."/>
            <person name="Copeland A."/>
            <person name="Lapidus A."/>
            <person name="Glavina del Rio T."/>
            <person name="Dalin E."/>
            <person name="Tice H."/>
            <person name="Bruce D."/>
            <person name="Goodwin L."/>
            <person name="Pitluck S."/>
            <person name="Peters L."/>
            <person name="Mikhailova N."/>
            <person name="Gu W."/>
            <person name="Kyrpides N."/>
            <person name="Mavromatis K."/>
            <person name="Ivanova N."/>
            <person name="Brettin T."/>
            <person name="Detter J.C."/>
            <person name="Han C."/>
            <person name="Larimer F."/>
            <person name="Land M."/>
            <person name="Hauser L."/>
            <person name="Markowitz V."/>
            <person name="Cheng J.-F."/>
            <person name="Hugenholtz P."/>
            <person name="Woyke T."/>
            <person name="Wu D."/>
            <person name="Tindall B."/>
            <person name="Pomrenke H."/>
            <person name="Brambilla E."/>
            <person name="Klenk H.-P."/>
            <person name="Eisen J.A."/>
        </authorList>
    </citation>
    <scope>NUCLEOTIDE SEQUENCE [LARGE SCALE GENOMIC DNA]</scope>
    <source>
        <strain evidence="14">ATCC 35273 / DSM 5150 / MD-1</strain>
    </source>
</reference>
<evidence type="ECO:0000256" key="6">
    <source>
        <dbReference type="ARBA" id="ARBA00023277"/>
    </source>
</evidence>
<evidence type="ECO:0000256" key="9">
    <source>
        <dbReference type="PIRNR" id="PIRNR038994"/>
    </source>
</evidence>
<comment type="similarity">
    <text evidence="1 9">Belongs to the metallo-dependent hydrolases superfamily. NagA family.</text>
</comment>
<dbReference type="InterPro" id="IPR006680">
    <property type="entry name" value="Amidohydro-rel"/>
</dbReference>
<evidence type="ECO:0000256" key="1">
    <source>
        <dbReference type="ARBA" id="ARBA00010716"/>
    </source>
</evidence>
<dbReference type="PIRSF" id="PIRSF038994">
    <property type="entry name" value="NagA"/>
    <property type="match status" value="1"/>
</dbReference>
<proteinExistence type="inferred from homology"/>
<dbReference type="EC" id="3.5.1.25" evidence="2"/>
<dbReference type="RefSeq" id="WP_015326489.1">
    <property type="nucleotide sequence ID" value="NC_019978.1"/>
</dbReference>
<dbReference type="PANTHER" id="PTHR11113">
    <property type="entry name" value="N-ACETYLGLUCOSAMINE-6-PHOSPHATE DEACETYLASE"/>
    <property type="match status" value="1"/>
</dbReference>
<feature type="binding site" evidence="11">
    <location>
        <position position="133"/>
    </location>
    <ligand>
        <name>Zn(2+)</name>
        <dbReference type="ChEBI" id="CHEBI:29105"/>
    </ligand>
</feature>
<dbReference type="FunFam" id="3.20.20.140:FF:000004">
    <property type="entry name" value="N-acetylglucosamine-6-phosphate deacetylase"/>
    <property type="match status" value="1"/>
</dbReference>
<dbReference type="Proteomes" id="UP000010880">
    <property type="component" value="Chromosome"/>
</dbReference>
<keyword evidence="4 11" id="KW-0479">Metal-binding</keyword>
<sequence>MNSLLLKKGRIITEDKIIKNGFVRIKDGVIKKIGQMSKLNNINQEQVIDLKGDYLAPGFIDIHIHGAKGQEVMNGNKEAFSTIANYKASKGTTGFLATTLTASQEKLIDISQSLVSYIKSEEHIGNMLGLHLEGPYINPDKKGAQNPDYIKEPSIEELATLVDILGDKLKIITLAPENNNSKEVINYALENNIVVSAGHTNASWEQMQKAFEWGVSHATHLFNGMKGLYHREPGVVGAFLNSNDTTVELIVDKEHIHPAVINLVLQNKNFEDIILITDAMAATGMGDGEYNLGGLEVIIKSGVARLKSGNLASSTIDLKQAVKNVIEITELNLVEAIKLATINPARRLNIANQKGSIEVGKDGDLVVFDDQFNTQMTIIEGEIVYNKLIS</sequence>
<dbReference type="SUPFAM" id="SSF51338">
    <property type="entry name" value="Composite domain of metallo-dependent hydrolases"/>
    <property type="match status" value="1"/>
</dbReference>
<dbReference type="PATRIC" id="fig|748449.3.peg.753"/>
<dbReference type="Pfam" id="PF01979">
    <property type="entry name" value="Amidohydro_1"/>
    <property type="match status" value="1"/>
</dbReference>
<accession>L0K8T5</accession>
<protein>
    <recommendedName>
        <fullName evidence="3">N-acetylglucosamine-6-phosphate deacetylase</fullName>
        <ecNumber evidence="2">3.5.1.25</ecNumber>
    </recommendedName>
</protein>
<dbReference type="OrthoDB" id="9776488at2"/>
<dbReference type="CDD" id="cd00854">
    <property type="entry name" value="NagA"/>
    <property type="match status" value="1"/>
</dbReference>
<evidence type="ECO:0000313" key="13">
    <source>
        <dbReference type="EMBL" id="AGB40764.1"/>
    </source>
</evidence>
<dbReference type="SUPFAM" id="SSF51556">
    <property type="entry name" value="Metallo-dependent hydrolases"/>
    <property type="match status" value="1"/>
</dbReference>
<comment type="catalytic activity">
    <reaction evidence="7">
        <text>N-acetyl-D-glucosamine 6-phosphate + H2O = D-glucosamine 6-phosphate + acetate</text>
        <dbReference type="Rhea" id="RHEA:22936"/>
        <dbReference type="ChEBI" id="CHEBI:15377"/>
        <dbReference type="ChEBI" id="CHEBI:30089"/>
        <dbReference type="ChEBI" id="CHEBI:57513"/>
        <dbReference type="ChEBI" id="CHEBI:58725"/>
        <dbReference type="EC" id="3.5.1.25"/>
    </reaction>
</comment>
<keyword evidence="6 9" id="KW-0119">Carbohydrate metabolism</keyword>
<evidence type="ECO:0000256" key="11">
    <source>
        <dbReference type="PIRSR" id="PIRSR038994-3"/>
    </source>
</evidence>
<dbReference type="InterPro" id="IPR003764">
    <property type="entry name" value="GlcNAc_6-P_deAcase"/>
</dbReference>
<dbReference type="eggNOG" id="COG1820">
    <property type="taxonomic scope" value="Bacteria"/>
</dbReference>
<evidence type="ECO:0000256" key="10">
    <source>
        <dbReference type="PIRSR" id="PIRSR038994-1"/>
    </source>
</evidence>
<dbReference type="STRING" id="748449.Halha_0793"/>
<evidence type="ECO:0000256" key="4">
    <source>
        <dbReference type="ARBA" id="ARBA00022723"/>
    </source>
</evidence>
<keyword evidence="5 9" id="KW-0378">Hydrolase</keyword>
<dbReference type="KEGG" id="hhl:Halha_0793"/>
<evidence type="ECO:0000256" key="3">
    <source>
        <dbReference type="ARBA" id="ARBA00018029"/>
    </source>
</evidence>
<dbReference type="GO" id="GO:0046872">
    <property type="term" value="F:metal ion binding"/>
    <property type="evidence" value="ECO:0007669"/>
    <property type="project" value="UniProtKB-KW"/>
</dbReference>
<dbReference type="Gene3D" id="2.30.40.10">
    <property type="entry name" value="Urease, subunit C, domain 1"/>
    <property type="match status" value="1"/>
</dbReference>
<feature type="domain" description="Amidohydrolase-related" evidence="12">
    <location>
        <begin position="54"/>
        <end position="384"/>
    </location>
</feature>